<keyword evidence="5" id="KW-1185">Reference proteome</keyword>
<protein>
    <recommendedName>
        <fullName evidence="2">ribonuclease H</fullName>
        <ecNumber evidence="2">3.1.26.4</ecNumber>
    </recommendedName>
</protein>
<sequence>MGPDEIHPRVLKELADVLSKPLSIIYQQSWLTGEVPADCRLANVMPISKKGWKENPGNYRPVSLTSVPGKLMEQIILSAITWHVEDNQGIKPSQHGFRKDRSCLTNLIFFYNKETHLVDEGKAVDVVYLDFSKDFDMVSHSIVLEKLAAHGLDGCTLRWVKNWPDGWAQRVVVNGVYSSWQLVTSGVPQGSVLGPVLFNIFINDLDKGIECTLSKFADDTKLCGSVDLLESRKALQGDLDRLDRWVEVNCMRSRAISRPCMRSPEHLQYIGDIIVWGNIAEEGFEKGKKIVQILLKASFAIKQSKVKRPAQEIQFLGIKWPDGHCQIPMDVINKITAMTPPTSKKETQAFLGVACFWRMHIPNYSLIVSPLYQVTLKKNNFKWDPEQRQAFEQIKREIVHAVALGPVRAGQDVKNVLYTTAGENGPTWSLWQKAPTRG</sequence>
<gene>
    <name evidence="4" type="ORF">QYF61_021077</name>
</gene>
<feature type="domain" description="Reverse transcriptase" evidence="3">
    <location>
        <begin position="28"/>
        <end position="320"/>
    </location>
</feature>
<evidence type="ECO:0000256" key="2">
    <source>
        <dbReference type="ARBA" id="ARBA00012180"/>
    </source>
</evidence>
<dbReference type="AlphaFoldDB" id="A0AAN7NME5"/>
<dbReference type="PANTHER" id="PTHR33332">
    <property type="entry name" value="REVERSE TRANSCRIPTASE DOMAIN-CONTAINING PROTEIN"/>
    <property type="match status" value="1"/>
</dbReference>
<organism evidence="4 5">
    <name type="scientific">Mycteria americana</name>
    <name type="common">Wood stork</name>
    <dbReference type="NCBI Taxonomy" id="33587"/>
    <lineage>
        <taxon>Eukaryota</taxon>
        <taxon>Metazoa</taxon>
        <taxon>Chordata</taxon>
        <taxon>Craniata</taxon>
        <taxon>Vertebrata</taxon>
        <taxon>Euteleostomi</taxon>
        <taxon>Archelosauria</taxon>
        <taxon>Archosauria</taxon>
        <taxon>Dinosauria</taxon>
        <taxon>Saurischia</taxon>
        <taxon>Theropoda</taxon>
        <taxon>Coelurosauria</taxon>
        <taxon>Aves</taxon>
        <taxon>Neognathae</taxon>
        <taxon>Neoaves</taxon>
        <taxon>Aequornithes</taxon>
        <taxon>Ciconiiformes</taxon>
        <taxon>Ciconiidae</taxon>
        <taxon>Mycteria</taxon>
    </lineage>
</organism>
<dbReference type="EC" id="3.1.26.4" evidence="2"/>
<name>A0AAN7NME5_MYCAM</name>
<evidence type="ECO:0000256" key="1">
    <source>
        <dbReference type="ARBA" id="ARBA00010879"/>
    </source>
</evidence>
<proteinExistence type="inferred from homology"/>
<dbReference type="EMBL" id="JAUNZN010000007">
    <property type="protein sequence ID" value="KAK4818872.1"/>
    <property type="molecule type" value="Genomic_DNA"/>
</dbReference>
<dbReference type="InterPro" id="IPR043128">
    <property type="entry name" value="Rev_trsase/Diguanyl_cyclase"/>
</dbReference>
<dbReference type="PROSITE" id="PS50878">
    <property type="entry name" value="RT_POL"/>
    <property type="match status" value="1"/>
</dbReference>
<comment type="similarity">
    <text evidence="1">Belongs to the beta type-B retroviral polymerase family. HERV class-II K(HML-2) pol subfamily.</text>
</comment>
<dbReference type="InterPro" id="IPR043502">
    <property type="entry name" value="DNA/RNA_pol_sf"/>
</dbReference>
<evidence type="ECO:0000313" key="5">
    <source>
        <dbReference type="Proteomes" id="UP001333110"/>
    </source>
</evidence>
<dbReference type="Gene3D" id="3.30.70.270">
    <property type="match status" value="2"/>
</dbReference>
<dbReference type="CDD" id="cd01650">
    <property type="entry name" value="RT_nLTR_like"/>
    <property type="match status" value="1"/>
</dbReference>
<dbReference type="InterPro" id="IPR000477">
    <property type="entry name" value="RT_dom"/>
</dbReference>
<dbReference type="Pfam" id="PF00078">
    <property type="entry name" value="RVT_1"/>
    <property type="match status" value="1"/>
</dbReference>
<evidence type="ECO:0000313" key="4">
    <source>
        <dbReference type="EMBL" id="KAK4818872.1"/>
    </source>
</evidence>
<accession>A0AAN7NME5</accession>
<dbReference type="FunFam" id="3.30.70.270:FF:000020">
    <property type="entry name" value="Transposon Tf2-6 polyprotein-like Protein"/>
    <property type="match status" value="1"/>
</dbReference>
<reference evidence="4 5" key="1">
    <citation type="journal article" date="2023" name="J. Hered.">
        <title>Chromosome-level genome of the wood stork (Mycteria americana) provides insight into avian chromosome evolution.</title>
        <authorList>
            <person name="Flamio R. Jr."/>
            <person name="Ramstad K.M."/>
        </authorList>
    </citation>
    <scope>NUCLEOTIDE SEQUENCE [LARGE SCALE GENOMIC DNA]</scope>
    <source>
        <strain evidence="4">JAX WOST 10</strain>
    </source>
</reference>
<dbReference type="GO" id="GO:0004523">
    <property type="term" value="F:RNA-DNA hybrid ribonuclease activity"/>
    <property type="evidence" value="ECO:0007669"/>
    <property type="project" value="UniProtKB-EC"/>
</dbReference>
<dbReference type="SUPFAM" id="SSF56672">
    <property type="entry name" value="DNA/RNA polymerases"/>
    <property type="match status" value="2"/>
</dbReference>
<dbReference type="Proteomes" id="UP001333110">
    <property type="component" value="Unassembled WGS sequence"/>
</dbReference>
<evidence type="ECO:0000259" key="3">
    <source>
        <dbReference type="PROSITE" id="PS50878"/>
    </source>
</evidence>
<comment type="caution">
    <text evidence="4">The sequence shown here is derived from an EMBL/GenBank/DDBJ whole genome shotgun (WGS) entry which is preliminary data.</text>
</comment>